<keyword evidence="3" id="KW-1185">Reference proteome</keyword>
<proteinExistence type="predicted"/>
<evidence type="ECO:0000313" key="3">
    <source>
        <dbReference type="Proteomes" id="UP000252519"/>
    </source>
</evidence>
<sequence>MADVEMEQPKVEPKEEVAEQNGNTNKENKTASASVEREVLRRWTNMIKSKAERQIWEEFLRNTCHSKCWYPVLKSILLRRCKYTKQ</sequence>
<feature type="compositionally biased region" description="Polar residues" evidence="1">
    <location>
        <begin position="20"/>
        <end position="33"/>
    </location>
</feature>
<accession>A0A368FP27</accession>
<evidence type="ECO:0000256" key="1">
    <source>
        <dbReference type="SAM" id="MobiDB-lite"/>
    </source>
</evidence>
<feature type="region of interest" description="Disordered" evidence="1">
    <location>
        <begin position="1"/>
        <end position="35"/>
    </location>
</feature>
<dbReference type="Proteomes" id="UP000252519">
    <property type="component" value="Unassembled WGS sequence"/>
</dbReference>
<evidence type="ECO:0000313" key="2">
    <source>
        <dbReference type="EMBL" id="RCN32555.1"/>
    </source>
</evidence>
<protein>
    <submittedName>
        <fullName evidence="2">Uncharacterized protein</fullName>
    </submittedName>
</protein>
<organism evidence="2 3">
    <name type="scientific">Ancylostoma caninum</name>
    <name type="common">Dog hookworm</name>
    <dbReference type="NCBI Taxonomy" id="29170"/>
    <lineage>
        <taxon>Eukaryota</taxon>
        <taxon>Metazoa</taxon>
        <taxon>Ecdysozoa</taxon>
        <taxon>Nematoda</taxon>
        <taxon>Chromadorea</taxon>
        <taxon>Rhabditida</taxon>
        <taxon>Rhabditina</taxon>
        <taxon>Rhabditomorpha</taxon>
        <taxon>Strongyloidea</taxon>
        <taxon>Ancylostomatidae</taxon>
        <taxon>Ancylostomatinae</taxon>
        <taxon>Ancylostoma</taxon>
    </lineage>
</organism>
<dbReference type="AlphaFoldDB" id="A0A368FP27"/>
<feature type="compositionally biased region" description="Basic and acidic residues" evidence="1">
    <location>
        <begin position="7"/>
        <end position="17"/>
    </location>
</feature>
<comment type="caution">
    <text evidence="2">The sequence shown here is derived from an EMBL/GenBank/DDBJ whole genome shotgun (WGS) entry which is preliminary data.</text>
</comment>
<reference evidence="2 3" key="1">
    <citation type="submission" date="2014-10" db="EMBL/GenBank/DDBJ databases">
        <title>Draft genome of the hookworm Ancylostoma caninum.</title>
        <authorList>
            <person name="Mitreva M."/>
        </authorList>
    </citation>
    <scope>NUCLEOTIDE SEQUENCE [LARGE SCALE GENOMIC DNA]</scope>
    <source>
        <strain evidence="2 3">Baltimore</strain>
    </source>
</reference>
<name>A0A368FP27_ANCCA</name>
<dbReference type="EMBL" id="JOJR01001070">
    <property type="protein sequence ID" value="RCN32555.1"/>
    <property type="molecule type" value="Genomic_DNA"/>
</dbReference>
<gene>
    <name evidence="2" type="ORF">ANCCAN_21636</name>
</gene>